<evidence type="ECO:0000313" key="1">
    <source>
        <dbReference type="EMBL" id="AFL52456.1"/>
    </source>
</evidence>
<dbReference type="RefSeq" id="WP_014764591.1">
    <property type="nucleotide sequence ID" value="NC_018000.1"/>
</dbReference>
<dbReference type="STRING" id="1185652.USDA257_c39120"/>
<gene>
    <name evidence="1" type="ORF">USDA257_c39120</name>
</gene>
<name>I3X9A0_SINF2</name>
<dbReference type="HOGENOM" id="CLU_2620136_0_0_5"/>
<organism evidence="1 2">
    <name type="scientific">Sinorhizobium fredii (strain USDA 257)</name>
    <dbReference type="NCBI Taxonomy" id="1185652"/>
    <lineage>
        <taxon>Bacteria</taxon>
        <taxon>Pseudomonadati</taxon>
        <taxon>Pseudomonadota</taxon>
        <taxon>Alphaproteobacteria</taxon>
        <taxon>Hyphomicrobiales</taxon>
        <taxon>Rhizobiaceae</taxon>
        <taxon>Sinorhizobium/Ensifer group</taxon>
        <taxon>Sinorhizobium</taxon>
    </lineage>
</organism>
<dbReference type="PATRIC" id="fig|1185652.3.peg.4063"/>
<dbReference type="AlphaFoldDB" id="I3X9A0"/>
<evidence type="ECO:0000313" key="2">
    <source>
        <dbReference type="Proteomes" id="UP000006180"/>
    </source>
</evidence>
<accession>I3X9A0</accession>
<sequence>MPFEMERASGEALLTLEASQAMQRFRAEIRAPEDEDPVPPQVANVARSRWIPGRVIAIDGSTITTQLRLGPPARTPRS</sequence>
<reference evidence="1 2" key="1">
    <citation type="journal article" date="2012" name="J. Bacteriol.">
        <title>Complete genome sequence of the broad-host-range strain Sinorhizobium fredii USDA257.</title>
        <authorList>
            <person name="Schuldes J."/>
            <person name="Rodriguez Orbegoso M."/>
            <person name="Schmeisser C."/>
            <person name="Krishnan H.B."/>
            <person name="Daniel R."/>
            <person name="Streit W.R."/>
        </authorList>
    </citation>
    <scope>NUCLEOTIDE SEQUENCE [LARGE SCALE GENOMIC DNA]</scope>
    <source>
        <strain evidence="1 2">USDA 257</strain>
    </source>
</reference>
<proteinExistence type="predicted"/>
<dbReference type="Proteomes" id="UP000006180">
    <property type="component" value="Chromosome"/>
</dbReference>
<protein>
    <submittedName>
        <fullName evidence="1">Uncharacterized protein</fullName>
    </submittedName>
</protein>
<dbReference type="EMBL" id="CP003563">
    <property type="protein sequence ID" value="AFL52456.1"/>
    <property type="molecule type" value="Genomic_DNA"/>
</dbReference>
<dbReference type="KEGG" id="sfd:USDA257_c39120"/>